<reference evidence="1 2" key="1">
    <citation type="submission" date="2014-03" db="EMBL/GenBank/DDBJ databases">
        <title>Genome sequence of Clostridium litorale W6, DSM 5388.</title>
        <authorList>
            <person name="Poehlein A."/>
            <person name="Jagirdar A."/>
            <person name="Khonsari B."/>
            <person name="Chibani C.M."/>
            <person name="Gutierrez Gutierrez D.A."/>
            <person name="Davydova E."/>
            <person name="Alghaithi H.S."/>
            <person name="Nair K.P."/>
            <person name="Dhamotharan K."/>
            <person name="Chandran L."/>
            <person name="G W."/>
            <person name="Daniel R."/>
        </authorList>
    </citation>
    <scope>NUCLEOTIDE SEQUENCE [LARGE SCALE GENOMIC DNA]</scope>
    <source>
        <strain evidence="1 2">W6</strain>
    </source>
</reference>
<dbReference type="Pfam" id="PF03698">
    <property type="entry name" value="UPF0180"/>
    <property type="match status" value="1"/>
</dbReference>
<accession>A0A069RGY4</accession>
<dbReference type="Proteomes" id="UP000027946">
    <property type="component" value="Unassembled WGS sequence"/>
</dbReference>
<dbReference type="OrthoDB" id="9905168at2"/>
<dbReference type="InterPro" id="IPR005370">
    <property type="entry name" value="UPF0180"/>
</dbReference>
<gene>
    <name evidence="1" type="ORF">CLIT_4c01030</name>
</gene>
<dbReference type="AlphaFoldDB" id="A0A069RGY4"/>
<name>A0A069RGY4_PEPLI</name>
<dbReference type="eggNOG" id="ENOG5033H64">
    <property type="taxonomic scope" value="Bacteria"/>
</dbReference>
<organism evidence="1 2">
    <name type="scientific">Peptoclostridium litorale DSM 5388</name>
    <dbReference type="NCBI Taxonomy" id="1121324"/>
    <lineage>
        <taxon>Bacteria</taxon>
        <taxon>Bacillati</taxon>
        <taxon>Bacillota</taxon>
        <taxon>Clostridia</taxon>
        <taxon>Peptostreptococcales</taxon>
        <taxon>Peptoclostridiaceae</taxon>
        <taxon>Peptoclostridium</taxon>
    </lineage>
</organism>
<evidence type="ECO:0000313" key="2">
    <source>
        <dbReference type="Proteomes" id="UP000027946"/>
    </source>
</evidence>
<dbReference type="RefSeq" id="WP_038262000.1">
    <property type="nucleotide sequence ID" value="NZ_FSRH01000009.1"/>
</dbReference>
<sequence length="98" mass="11066">MAEKVTISVQKGLGDVADFLREKGYSVCVMGDCKKKADINIVEIHDSDWEEISSAQCRLDGDQEVLVINAAKYSKDEILKLVENNMCKKPESWIKMEL</sequence>
<evidence type="ECO:0008006" key="3">
    <source>
        <dbReference type="Google" id="ProtNLM"/>
    </source>
</evidence>
<proteinExistence type="predicted"/>
<protein>
    <recommendedName>
        <fullName evidence="3">YkuS family protein</fullName>
    </recommendedName>
</protein>
<keyword evidence="2" id="KW-1185">Reference proteome</keyword>
<evidence type="ECO:0000313" key="1">
    <source>
        <dbReference type="EMBL" id="KDR96266.1"/>
    </source>
</evidence>
<comment type="caution">
    <text evidence="1">The sequence shown here is derived from an EMBL/GenBank/DDBJ whole genome shotgun (WGS) entry which is preliminary data.</text>
</comment>
<dbReference type="EMBL" id="JJMM01000004">
    <property type="protein sequence ID" value="KDR96266.1"/>
    <property type="molecule type" value="Genomic_DNA"/>
</dbReference>